<reference evidence="5" key="1">
    <citation type="journal article" date="2020" name="bioRxiv">
        <title>Comparative genomics of Chlamydomonas.</title>
        <authorList>
            <person name="Craig R.J."/>
            <person name="Hasan A.R."/>
            <person name="Ness R.W."/>
            <person name="Keightley P.D."/>
        </authorList>
    </citation>
    <scope>NUCLEOTIDE SEQUENCE</scope>
    <source>
        <strain evidence="5">CCAP 11/70</strain>
    </source>
</reference>
<evidence type="ECO:0000313" key="6">
    <source>
        <dbReference type="Proteomes" id="UP000612055"/>
    </source>
</evidence>
<dbReference type="InterPro" id="IPR044515">
    <property type="entry name" value="ABTB1"/>
</dbReference>
<organism evidence="5 6">
    <name type="scientific">Edaphochlamys debaryana</name>
    <dbReference type="NCBI Taxonomy" id="47281"/>
    <lineage>
        <taxon>Eukaryota</taxon>
        <taxon>Viridiplantae</taxon>
        <taxon>Chlorophyta</taxon>
        <taxon>core chlorophytes</taxon>
        <taxon>Chlorophyceae</taxon>
        <taxon>CS clade</taxon>
        <taxon>Chlamydomonadales</taxon>
        <taxon>Chlamydomonadales incertae sedis</taxon>
        <taxon>Edaphochlamys</taxon>
    </lineage>
</organism>
<dbReference type="PANTHER" id="PTHR46231:SF1">
    <property type="entry name" value="ANKYRIN REPEAT AND BTB_POZ DOMAIN-CONTAINING PROTEIN 1"/>
    <property type="match status" value="1"/>
</dbReference>
<dbReference type="InterPro" id="IPR011333">
    <property type="entry name" value="SKP1/BTB/POZ_sf"/>
</dbReference>
<keyword evidence="3" id="KW-0040">ANK repeat</keyword>
<dbReference type="InterPro" id="IPR000210">
    <property type="entry name" value="BTB/POZ_dom"/>
</dbReference>
<feature type="domain" description="BTB" evidence="4">
    <location>
        <begin position="395"/>
        <end position="465"/>
    </location>
</feature>
<dbReference type="SUPFAM" id="SSF54695">
    <property type="entry name" value="POZ domain"/>
    <property type="match status" value="1"/>
</dbReference>
<keyword evidence="6" id="KW-1185">Reference proteome</keyword>
<proteinExistence type="predicted"/>
<dbReference type="Gene3D" id="3.30.710.10">
    <property type="entry name" value="Potassium Channel Kv1.1, Chain A"/>
    <property type="match status" value="1"/>
</dbReference>
<accession>A0A836BQ97</accession>
<dbReference type="EMBL" id="JAEHOE010000142">
    <property type="protein sequence ID" value="KAG2484767.1"/>
    <property type="molecule type" value="Genomic_DNA"/>
</dbReference>
<dbReference type="Pfam" id="PF00651">
    <property type="entry name" value="BTB"/>
    <property type="match status" value="1"/>
</dbReference>
<evidence type="ECO:0000259" key="4">
    <source>
        <dbReference type="PROSITE" id="PS50097"/>
    </source>
</evidence>
<dbReference type="PANTHER" id="PTHR46231">
    <property type="entry name" value="ANKYRIN REPEAT AND BTB/POZ DOMAIN-CONTAINING PROTEIN 1"/>
    <property type="match status" value="1"/>
</dbReference>
<evidence type="ECO:0000313" key="5">
    <source>
        <dbReference type="EMBL" id="KAG2484767.1"/>
    </source>
</evidence>
<gene>
    <name evidence="5" type="ORF">HYH03_016421</name>
</gene>
<name>A0A836BQ97_9CHLO</name>
<dbReference type="PROSITE" id="PS50097">
    <property type="entry name" value="BTB"/>
    <property type="match status" value="1"/>
</dbReference>
<dbReference type="Gene3D" id="2.120.10.30">
    <property type="entry name" value="TolB, C-terminal domain"/>
    <property type="match status" value="1"/>
</dbReference>
<dbReference type="GO" id="GO:0005737">
    <property type="term" value="C:cytoplasm"/>
    <property type="evidence" value="ECO:0007669"/>
    <property type="project" value="TreeGrafter"/>
</dbReference>
<evidence type="ECO:0000256" key="2">
    <source>
        <dbReference type="ARBA" id="ARBA00022737"/>
    </source>
</evidence>
<dbReference type="InterPro" id="IPR011042">
    <property type="entry name" value="6-blade_b-propeller_TolB-like"/>
</dbReference>
<comment type="caution">
    <text evidence="5">The sequence shown here is derived from an EMBL/GenBank/DDBJ whole genome shotgun (WGS) entry which is preliminary data.</text>
</comment>
<dbReference type="Proteomes" id="UP000612055">
    <property type="component" value="Unassembled WGS sequence"/>
</dbReference>
<comment type="pathway">
    <text evidence="1">Protein modification; protein ubiquitination.</text>
</comment>
<keyword evidence="2" id="KW-0677">Repeat</keyword>
<dbReference type="AlphaFoldDB" id="A0A836BQ97"/>
<sequence length="560" mass="56947">MDRTDVPLPSPATGMVARRCKDGGGEQLLVLSNDGFRPLEGGSHGQPYNVGALLPLRAADGQPYTPSGGTWRAVYEPLSGCVFFREGHALMRLGADNVVTLAAGHKTEQGTADGDGEAARFGACSPLATDGRGAIYLLDHGHASIRKLHVSSPPNRSAVLGGDDDDLTPDSCVPACTRIPFCFKPPSSTGFASGPAGSSGRGGVAVTTLPCGAAPGGSWTSLALGPTATGDDGRNGMGAFLLATTVTAVYRVPLGDLGAGAGAGCAVLQAGAQGQASRVDGAGAAARFSSITGAAADETGTTLLADNTAVRSMDAWGAVTTHPNVTFGSAQPCQLACLPGGSGGFAACGNAATALTLLLPKSQMHVFALEPGRWGGGGDAPRLGELLRSPTIGAALVTVGVGGEAFAAHRSVLCAGSEFFARMLEGGFAEGGAGPTEPVELKETHPGAFQALLEFFYTGRLDVPDALLRPTCELAGRLLLPPELQGWLQGRLLGRATPGTAIDDLIWADRHGMSELAAQLKERIVRHRALVKAGGFAQAALQRLAEHSPALVAELGARLL</sequence>
<protein>
    <recommendedName>
        <fullName evidence="4">BTB domain-containing protein</fullName>
    </recommendedName>
</protein>
<evidence type="ECO:0000256" key="1">
    <source>
        <dbReference type="ARBA" id="ARBA00004906"/>
    </source>
</evidence>
<evidence type="ECO:0000256" key="3">
    <source>
        <dbReference type="ARBA" id="ARBA00023043"/>
    </source>
</evidence>
<dbReference type="OrthoDB" id="534632at2759"/>
<dbReference type="GO" id="GO:0000151">
    <property type="term" value="C:ubiquitin ligase complex"/>
    <property type="evidence" value="ECO:0007669"/>
    <property type="project" value="TreeGrafter"/>
</dbReference>
<dbReference type="SMART" id="SM00225">
    <property type="entry name" value="BTB"/>
    <property type="match status" value="1"/>
</dbReference>
<dbReference type="CDD" id="cd18186">
    <property type="entry name" value="BTB_POZ_ZBTB_KLHL-like"/>
    <property type="match status" value="1"/>
</dbReference>